<feature type="domain" description="USP" evidence="2">
    <location>
        <begin position="163"/>
        <end position="494"/>
    </location>
</feature>
<dbReference type="SUPFAM" id="SSF54001">
    <property type="entry name" value="Cysteine proteinases"/>
    <property type="match status" value="1"/>
</dbReference>
<proteinExistence type="inferred from homology"/>
<dbReference type="InterPro" id="IPR018200">
    <property type="entry name" value="USP_CS"/>
</dbReference>
<gene>
    <name evidence="3" type="ORF">ZIOFF_033274</name>
</gene>
<reference evidence="3 4" key="1">
    <citation type="submission" date="2020-08" db="EMBL/GenBank/DDBJ databases">
        <title>Plant Genome Project.</title>
        <authorList>
            <person name="Zhang R.-G."/>
        </authorList>
    </citation>
    <scope>NUCLEOTIDE SEQUENCE [LARGE SCALE GENOMIC DNA]</scope>
    <source>
        <tissue evidence="3">Rhizome</tissue>
    </source>
</reference>
<name>A0A8J5L713_ZINOF</name>
<dbReference type="PROSITE" id="PS50235">
    <property type="entry name" value="USP_3"/>
    <property type="match status" value="1"/>
</dbReference>
<dbReference type="Proteomes" id="UP000734854">
    <property type="component" value="Unassembled WGS sequence"/>
</dbReference>
<dbReference type="CDD" id="cd02674">
    <property type="entry name" value="Peptidase_C19R"/>
    <property type="match status" value="1"/>
</dbReference>
<dbReference type="Gene3D" id="3.90.70.10">
    <property type="entry name" value="Cysteine proteinases"/>
    <property type="match status" value="1"/>
</dbReference>
<evidence type="ECO:0000313" key="3">
    <source>
        <dbReference type="EMBL" id="KAG6507920.1"/>
    </source>
</evidence>
<dbReference type="GO" id="GO:0004843">
    <property type="term" value="F:cysteine-type deubiquitinase activity"/>
    <property type="evidence" value="ECO:0007669"/>
    <property type="project" value="InterPro"/>
</dbReference>
<dbReference type="PANTHER" id="PTHR21646">
    <property type="entry name" value="UBIQUITIN CARBOXYL-TERMINAL HYDROLASE"/>
    <property type="match status" value="1"/>
</dbReference>
<organism evidence="3 4">
    <name type="scientific">Zingiber officinale</name>
    <name type="common">Ginger</name>
    <name type="synonym">Amomum zingiber</name>
    <dbReference type="NCBI Taxonomy" id="94328"/>
    <lineage>
        <taxon>Eukaryota</taxon>
        <taxon>Viridiplantae</taxon>
        <taxon>Streptophyta</taxon>
        <taxon>Embryophyta</taxon>
        <taxon>Tracheophyta</taxon>
        <taxon>Spermatophyta</taxon>
        <taxon>Magnoliopsida</taxon>
        <taxon>Liliopsida</taxon>
        <taxon>Zingiberales</taxon>
        <taxon>Zingiberaceae</taxon>
        <taxon>Zingiber</taxon>
    </lineage>
</organism>
<evidence type="ECO:0000256" key="1">
    <source>
        <dbReference type="ARBA" id="ARBA00009085"/>
    </source>
</evidence>
<comment type="caution">
    <text evidence="3">The sequence shown here is derived from an EMBL/GenBank/DDBJ whole genome shotgun (WGS) entry which is preliminary data.</text>
</comment>
<dbReference type="InterPro" id="IPR050185">
    <property type="entry name" value="Ub_carboxyl-term_hydrolase"/>
</dbReference>
<dbReference type="EMBL" id="JACMSC010000009">
    <property type="protein sequence ID" value="KAG6507920.1"/>
    <property type="molecule type" value="Genomic_DNA"/>
</dbReference>
<dbReference type="AlphaFoldDB" id="A0A8J5L713"/>
<evidence type="ECO:0000313" key="4">
    <source>
        <dbReference type="Proteomes" id="UP000734854"/>
    </source>
</evidence>
<dbReference type="PROSITE" id="PS00973">
    <property type="entry name" value="USP_2"/>
    <property type="match status" value="1"/>
</dbReference>
<sequence>MYLSLPLPSTVSRTMTVTVFSGDGSSLPMPFTVTVPKNGCCRDLIQALGTASCLKQSETLLLAEIYGHRIFRYFDKLSEPLSNIKDEDHIVAYTVPIHHGQLQKLEILHTREEGYDIRLCVFLSIEAEFINWLLNKELGYFANVMSKVLGYFLLISVTSLKGKSLRFLADSTCFFVRFLSEPQYNAHVKVFGTPLVTFFSLNSKTGLDIHSAVCSLLAPLLRANMMPSSTGVKTGKENECGPSLDAIVLSDNGIHCSKENLLNSQMELEDTSNCFPALQLALEDGKVIVPTTVDVVQNTCSGSSLKIMMGWSDKLHGIYDFHFLENLPEVFKSGFMLKKTRQEAVTLYSCLEAFLKEEPLGPDDMWYCPKCKEHRQATKKLDLWKLPDILVVHLKRFSYSRFMKNKLDTFVNFPVHNLDLTKYVQQKIGIPQSFIYELYAVSNHYGGLGGGHYSAYAKLIEEDSWYHFDDSHVSSVKEEEIKTSAAYVLFYQRVRCDSSTSGKKIN</sequence>
<dbReference type="Pfam" id="PF00443">
    <property type="entry name" value="UCH"/>
    <property type="match status" value="1"/>
</dbReference>
<evidence type="ECO:0000259" key="2">
    <source>
        <dbReference type="PROSITE" id="PS50235"/>
    </source>
</evidence>
<protein>
    <recommendedName>
        <fullName evidence="2">USP domain-containing protein</fullName>
    </recommendedName>
</protein>
<keyword evidence="4" id="KW-1185">Reference proteome</keyword>
<dbReference type="PANTHER" id="PTHR21646:SF46">
    <property type="entry name" value="UBIQUITIN CARBOXYL-TERMINAL HYDROLASE"/>
    <property type="match status" value="1"/>
</dbReference>
<dbReference type="GO" id="GO:0016579">
    <property type="term" value="P:protein deubiquitination"/>
    <property type="evidence" value="ECO:0007669"/>
    <property type="project" value="InterPro"/>
</dbReference>
<dbReference type="InterPro" id="IPR038765">
    <property type="entry name" value="Papain-like_cys_pep_sf"/>
</dbReference>
<dbReference type="InterPro" id="IPR001394">
    <property type="entry name" value="Peptidase_C19_UCH"/>
</dbReference>
<comment type="similarity">
    <text evidence="1">Belongs to the peptidase C19 family.</text>
</comment>
<dbReference type="InterPro" id="IPR028889">
    <property type="entry name" value="USP"/>
</dbReference>
<accession>A0A8J5L713</accession>